<comment type="caution">
    <text evidence="1">The sequence shown here is derived from an EMBL/GenBank/DDBJ whole genome shotgun (WGS) entry which is preliminary data.</text>
</comment>
<proteinExistence type="predicted"/>
<dbReference type="AlphaFoldDB" id="A0A0R1QI01"/>
<organism evidence="1 2">
    <name type="scientific">Lacticaseibacillus manihotivorans DSM 13343 = JCM 12514</name>
    <dbReference type="NCBI Taxonomy" id="1423769"/>
    <lineage>
        <taxon>Bacteria</taxon>
        <taxon>Bacillati</taxon>
        <taxon>Bacillota</taxon>
        <taxon>Bacilli</taxon>
        <taxon>Lactobacillales</taxon>
        <taxon>Lactobacillaceae</taxon>
        <taxon>Lacticaseibacillus</taxon>
    </lineage>
</organism>
<dbReference type="InterPro" id="IPR052555">
    <property type="entry name" value="dCTP_Pyrophosphatase"/>
</dbReference>
<dbReference type="Pfam" id="PF12643">
    <property type="entry name" value="MazG-like"/>
    <property type="match status" value="1"/>
</dbReference>
<evidence type="ECO:0000313" key="2">
    <source>
        <dbReference type="Proteomes" id="UP000051790"/>
    </source>
</evidence>
<dbReference type="SUPFAM" id="SSF101386">
    <property type="entry name" value="all-alpha NTP pyrophosphatases"/>
    <property type="match status" value="1"/>
</dbReference>
<dbReference type="EMBL" id="AZEU01000151">
    <property type="protein sequence ID" value="KRL44487.1"/>
    <property type="molecule type" value="Genomic_DNA"/>
</dbReference>
<dbReference type="GO" id="GO:0009143">
    <property type="term" value="P:nucleoside triphosphate catabolic process"/>
    <property type="evidence" value="ECO:0007669"/>
    <property type="project" value="InterPro"/>
</dbReference>
<evidence type="ECO:0000313" key="1">
    <source>
        <dbReference type="EMBL" id="KRL44487.1"/>
    </source>
</evidence>
<protein>
    <recommendedName>
        <fullName evidence="3">Pyrophosphatase</fullName>
    </recommendedName>
</protein>
<dbReference type="GO" id="GO:0047429">
    <property type="term" value="F:nucleoside triphosphate diphosphatase activity"/>
    <property type="evidence" value="ECO:0007669"/>
    <property type="project" value="InterPro"/>
</dbReference>
<sequence length="125" mass="14160">MNGKIHNLDPKHHGQALLLDETSDPAITEMIQALVNDRKSRGWHHDLKNLAMALNVEASEVMDIFTWKDVGEPLSDEEKAHTAEELADVLIYTFDMCAKLGLDPLKVMQAKHRINLTRHHDVDNS</sequence>
<dbReference type="PANTHER" id="PTHR46523:SF1">
    <property type="entry name" value="DCTP PYROPHOSPHATASE 1"/>
    <property type="match status" value="1"/>
</dbReference>
<gene>
    <name evidence="1" type="ORF">FD01_GL001061</name>
</gene>
<name>A0A0R1QI01_9LACO</name>
<dbReference type="Gene3D" id="1.10.287.1080">
    <property type="entry name" value="MazG-like"/>
    <property type="match status" value="1"/>
</dbReference>
<dbReference type="RefSeq" id="WP_054718835.1">
    <property type="nucleotide sequence ID" value="NZ_AZEU01000151.1"/>
</dbReference>
<dbReference type="InterPro" id="IPR025984">
    <property type="entry name" value="DCTPP"/>
</dbReference>
<keyword evidence="2" id="KW-1185">Reference proteome</keyword>
<dbReference type="PANTHER" id="PTHR46523">
    <property type="entry name" value="DCTP PYROPHOSPHATASE 1"/>
    <property type="match status" value="1"/>
</dbReference>
<accession>A0A0R1QI01</accession>
<dbReference type="Proteomes" id="UP000051790">
    <property type="component" value="Unassembled WGS sequence"/>
</dbReference>
<dbReference type="PATRIC" id="fig|1423769.4.peg.1151"/>
<dbReference type="CDD" id="cd11537">
    <property type="entry name" value="NTP-PPase_RS21-C6_like"/>
    <property type="match status" value="1"/>
</dbReference>
<reference evidence="1 2" key="1">
    <citation type="journal article" date="2015" name="Genome Announc.">
        <title>Expanding the biotechnology potential of lactobacilli through comparative genomics of 213 strains and associated genera.</title>
        <authorList>
            <person name="Sun Z."/>
            <person name="Harris H.M."/>
            <person name="McCann A."/>
            <person name="Guo C."/>
            <person name="Argimon S."/>
            <person name="Zhang W."/>
            <person name="Yang X."/>
            <person name="Jeffery I.B."/>
            <person name="Cooney J.C."/>
            <person name="Kagawa T.F."/>
            <person name="Liu W."/>
            <person name="Song Y."/>
            <person name="Salvetti E."/>
            <person name="Wrobel A."/>
            <person name="Rasinkangas P."/>
            <person name="Parkhill J."/>
            <person name="Rea M.C."/>
            <person name="O'Sullivan O."/>
            <person name="Ritari J."/>
            <person name="Douillard F.P."/>
            <person name="Paul Ross R."/>
            <person name="Yang R."/>
            <person name="Briner A.E."/>
            <person name="Felis G.E."/>
            <person name="de Vos W.M."/>
            <person name="Barrangou R."/>
            <person name="Klaenhammer T.R."/>
            <person name="Caufield P.W."/>
            <person name="Cui Y."/>
            <person name="Zhang H."/>
            <person name="O'Toole P.W."/>
        </authorList>
    </citation>
    <scope>NUCLEOTIDE SEQUENCE [LARGE SCALE GENOMIC DNA]</scope>
    <source>
        <strain evidence="1 2">DSM 13343</strain>
    </source>
</reference>
<evidence type="ECO:0008006" key="3">
    <source>
        <dbReference type="Google" id="ProtNLM"/>
    </source>
</evidence>